<protein>
    <recommendedName>
        <fullName evidence="1">Transcription regulator TrmB N-terminal domain-containing protein</fullName>
    </recommendedName>
</protein>
<dbReference type="PANTHER" id="PTHR34293:SF1">
    <property type="entry name" value="HTH-TYPE TRANSCRIPTIONAL REGULATOR TRMBL2"/>
    <property type="match status" value="1"/>
</dbReference>
<dbReference type="eggNOG" id="COG1378">
    <property type="taxonomic scope" value="Bacteria"/>
</dbReference>
<keyword evidence="3" id="KW-1185">Reference proteome</keyword>
<dbReference type="InterPro" id="IPR002831">
    <property type="entry name" value="Tscrpt_reg_TrmB_N"/>
</dbReference>
<feature type="domain" description="Transcription regulator TrmB N-terminal" evidence="1">
    <location>
        <begin position="8"/>
        <end position="75"/>
    </location>
</feature>
<dbReference type="Gene3D" id="1.10.10.10">
    <property type="entry name" value="Winged helix-like DNA-binding domain superfamily/Winged helix DNA-binding domain"/>
    <property type="match status" value="1"/>
</dbReference>
<dbReference type="Proteomes" id="UP000018296">
    <property type="component" value="Unassembled WGS sequence"/>
</dbReference>
<accession>V6IY12</accession>
<evidence type="ECO:0000313" key="3">
    <source>
        <dbReference type="Proteomes" id="UP000018296"/>
    </source>
</evidence>
<comment type="caution">
    <text evidence="2">The sequence shown here is derived from an EMBL/GenBank/DDBJ whole genome shotgun (WGS) entry which is preliminary data.</text>
</comment>
<evidence type="ECO:0000259" key="1">
    <source>
        <dbReference type="Pfam" id="PF01978"/>
    </source>
</evidence>
<organism evidence="2 3">
    <name type="scientific">Sporolactobacillus laevolacticus DSM 442</name>
    <dbReference type="NCBI Taxonomy" id="1395513"/>
    <lineage>
        <taxon>Bacteria</taxon>
        <taxon>Bacillati</taxon>
        <taxon>Bacillota</taxon>
        <taxon>Bacilli</taxon>
        <taxon>Bacillales</taxon>
        <taxon>Sporolactobacillaceae</taxon>
        <taxon>Sporolactobacillus</taxon>
    </lineage>
</organism>
<dbReference type="InterPro" id="IPR036388">
    <property type="entry name" value="WH-like_DNA-bd_sf"/>
</dbReference>
<sequence>MNDIIFKLTQVGFSSYEAKAYYALLQKHPAIGYEVSKIAKIPTAKIYETLTSLKNKGMVISSASEPVYYYPKDPKALLSSIKNEFITTVDDLEGQLTQVQPIPNIDITWNLSGYEIVIDKMIDVMKNVSELLLLSLWPEEAALLEEHVITAKNRGIRVIGGVFGDCDLVDCGMINLKSCGLTSKKRLGKRLTVVAGDTTEVVISEINGNKETTGIWTNAPSVVLTAKEYMKHDIWGKVLVDALGYEKFRSLCESNEMLAYLIQNR</sequence>
<dbReference type="CDD" id="cd09124">
    <property type="entry name" value="PLDc_like_TrmB_middle"/>
    <property type="match status" value="1"/>
</dbReference>
<dbReference type="InterPro" id="IPR051797">
    <property type="entry name" value="TrmB-like"/>
</dbReference>
<evidence type="ECO:0000313" key="2">
    <source>
        <dbReference type="EMBL" id="EST11601.1"/>
    </source>
</evidence>
<dbReference type="RefSeq" id="WP_023510456.1">
    <property type="nucleotide sequence ID" value="NZ_AWTC01000010.1"/>
</dbReference>
<dbReference type="PANTHER" id="PTHR34293">
    <property type="entry name" value="HTH-TYPE TRANSCRIPTIONAL REGULATOR TRMBL2"/>
    <property type="match status" value="1"/>
</dbReference>
<dbReference type="AlphaFoldDB" id="V6IY12"/>
<dbReference type="STRING" id="1395513.P343_11045"/>
<dbReference type="PATRIC" id="fig|1395513.3.peg.2230"/>
<dbReference type="EMBL" id="AWTC01000010">
    <property type="protein sequence ID" value="EST11601.1"/>
    <property type="molecule type" value="Genomic_DNA"/>
</dbReference>
<dbReference type="Pfam" id="PF01978">
    <property type="entry name" value="TrmB"/>
    <property type="match status" value="1"/>
</dbReference>
<dbReference type="OrthoDB" id="1493540at2"/>
<proteinExistence type="predicted"/>
<reference evidence="2 3" key="1">
    <citation type="journal article" date="2013" name="Genome Announc.">
        <title>Genome Sequence of Sporolactobacillus laevolacticus DSM442, an Efficient Polymer-Grade D-Lactate Producer from Agricultural Waste Cottonseed as a Nitrogen Source.</title>
        <authorList>
            <person name="Wang H."/>
            <person name="Wang L."/>
            <person name="Ju J."/>
            <person name="Yu B."/>
            <person name="Ma Y."/>
        </authorList>
    </citation>
    <scope>NUCLEOTIDE SEQUENCE [LARGE SCALE GENOMIC DNA]</scope>
    <source>
        <strain evidence="2 3">DSM 442</strain>
    </source>
</reference>
<gene>
    <name evidence="2" type="ORF">P343_11045</name>
</gene>
<name>V6IY12_9BACL</name>